<feature type="region of interest" description="Disordered" evidence="1">
    <location>
        <begin position="52"/>
        <end position="75"/>
    </location>
</feature>
<organism evidence="2 3">
    <name type="scientific">Elysia crispata</name>
    <name type="common">lettuce slug</name>
    <dbReference type="NCBI Taxonomy" id="231223"/>
    <lineage>
        <taxon>Eukaryota</taxon>
        <taxon>Metazoa</taxon>
        <taxon>Spiralia</taxon>
        <taxon>Lophotrochozoa</taxon>
        <taxon>Mollusca</taxon>
        <taxon>Gastropoda</taxon>
        <taxon>Heterobranchia</taxon>
        <taxon>Euthyneura</taxon>
        <taxon>Panpulmonata</taxon>
        <taxon>Sacoglossa</taxon>
        <taxon>Placobranchoidea</taxon>
        <taxon>Plakobranchidae</taxon>
        <taxon>Elysia</taxon>
    </lineage>
</organism>
<comment type="caution">
    <text evidence="2">The sequence shown here is derived from an EMBL/GenBank/DDBJ whole genome shotgun (WGS) entry which is preliminary data.</text>
</comment>
<sequence>MGQHCQKVSASGITLHDAIAAVCNAAQKQNRKELSCSRKQTELPWRRARTSVKLRAEPRDGLRSEETRRIAVHGH</sequence>
<reference evidence="2" key="1">
    <citation type="journal article" date="2023" name="G3 (Bethesda)">
        <title>A reference genome for the long-term kleptoplast-retaining sea slug Elysia crispata morphotype clarki.</title>
        <authorList>
            <person name="Eastman K.E."/>
            <person name="Pendleton A.L."/>
            <person name="Shaikh M.A."/>
            <person name="Suttiyut T."/>
            <person name="Ogas R."/>
            <person name="Tomko P."/>
            <person name="Gavelis G."/>
            <person name="Widhalm J.R."/>
            <person name="Wisecaver J.H."/>
        </authorList>
    </citation>
    <scope>NUCLEOTIDE SEQUENCE</scope>
    <source>
        <strain evidence="2">ECLA1</strain>
    </source>
</reference>
<dbReference type="Proteomes" id="UP001283361">
    <property type="component" value="Unassembled WGS sequence"/>
</dbReference>
<accession>A0AAE0Y2J5</accession>
<dbReference type="EMBL" id="JAWDGP010007087">
    <property type="protein sequence ID" value="KAK3730238.1"/>
    <property type="molecule type" value="Genomic_DNA"/>
</dbReference>
<name>A0AAE0Y2J5_9GAST</name>
<feature type="compositionally biased region" description="Basic and acidic residues" evidence="1">
    <location>
        <begin position="54"/>
        <end position="69"/>
    </location>
</feature>
<evidence type="ECO:0000256" key="1">
    <source>
        <dbReference type="SAM" id="MobiDB-lite"/>
    </source>
</evidence>
<proteinExistence type="predicted"/>
<evidence type="ECO:0000313" key="2">
    <source>
        <dbReference type="EMBL" id="KAK3730238.1"/>
    </source>
</evidence>
<protein>
    <submittedName>
        <fullName evidence="2">Uncharacterized protein</fullName>
    </submittedName>
</protein>
<evidence type="ECO:0000313" key="3">
    <source>
        <dbReference type="Proteomes" id="UP001283361"/>
    </source>
</evidence>
<keyword evidence="3" id="KW-1185">Reference proteome</keyword>
<gene>
    <name evidence="2" type="ORF">RRG08_034983</name>
</gene>
<dbReference type="AlphaFoldDB" id="A0AAE0Y2J5"/>